<name>X1T319_9ZZZZ</name>
<protein>
    <submittedName>
        <fullName evidence="1">Uncharacterized protein</fullName>
    </submittedName>
</protein>
<feature type="non-terminal residue" evidence="1">
    <location>
        <position position="274"/>
    </location>
</feature>
<dbReference type="EMBL" id="BARW01019814">
    <property type="protein sequence ID" value="GAI99722.1"/>
    <property type="molecule type" value="Genomic_DNA"/>
</dbReference>
<accession>X1T319</accession>
<reference evidence="1" key="1">
    <citation type="journal article" date="2014" name="Front. Microbiol.">
        <title>High frequency of phylogenetically diverse reductive dehalogenase-homologous genes in deep subseafloor sedimentary metagenomes.</title>
        <authorList>
            <person name="Kawai M."/>
            <person name="Futagami T."/>
            <person name="Toyoda A."/>
            <person name="Takaki Y."/>
            <person name="Nishi S."/>
            <person name="Hori S."/>
            <person name="Arai W."/>
            <person name="Tsubouchi T."/>
            <person name="Morono Y."/>
            <person name="Uchiyama I."/>
            <person name="Ito T."/>
            <person name="Fujiyama A."/>
            <person name="Inagaki F."/>
            <person name="Takami H."/>
        </authorList>
    </citation>
    <scope>NUCLEOTIDE SEQUENCE</scope>
    <source>
        <strain evidence="1">Expedition CK06-06</strain>
    </source>
</reference>
<organism evidence="1">
    <name type="scientific">marine sediment metagenome</name>
    <dbReference type="NCBI Taxonomy" id="412755"/>
    <lineage>
        <taxon>unclassified sequences</taxon>
        <taxon>metagenomes</taxon>
        <taxon>ecological metagenomes</taxon>
    </lineage>
</organism>
<evidence type="ECO:0000313" key="1">
    <source>
        <dbReference type="EMBL" id="GAI99722.1"/>
    </source>
</evidence>
<gene>
    <name evidence="1" type="ORF">S12H4_33602</name>
</gene>
<sequence>DKQWQERFNAFKKEFGKLDHPDFHVYIDTELAGPTSPKSVEDLRLMEIENLVSFLKTWQPPEDPLSESPEALGLALSAPVVSEPERFAAEATRFKDVDPTYVRALLSGLNDAIKQGKVFPWSPVLDLCRWIIEQPREIPGRKGRYADLDPGWVWTRKTIAALLDDGFESETSQIPFALRSAAWDVLSPLTKDPDPTPEREERHGMDPATLAINTVRGEAMHAVLRYALWVRGHTKKSRNGKEPVTPGFDEMSEVREVLNHHLDPNNDSSLAIRA</sequence>
<feature type="non-terminal residue" evidence="1">
    <location>
        <position position="1"/>
    </location>
</feature>
<comment type="caution">
    <text evidence="1">The sequence shown here is derived from an EMBL/GenBank/DDBJ whole genome shotgun (WGS) entry which is preliminary data.</text>
</comment>
<proteinExistence type="predicted"/>
<dbReference type="AlphaFoldDB" id="X1T319"/>